<evidence type="ECO:0000313" key="2">
    <source>
        <dbReference type="Proteomes" id="UP001380953"/>
    </source>
</evidence>
<dbReference type="EMBL" id="JBBKAR010000056">
    <property type="protein sequence ID" value="MEJ8306683.1"/>
    <property type="molecule type" value="Genomic_DNA"/>
</dbReference>
<gene>
    <name evidence="1" type="ORF">WKI47_22460</name>
</gene>
<protein>
    <submittedName>
        <fullName evidence="1">Aldehyde dehydrogenase family protein</fullName>
    </submittedName>
</protein>
<keyword evidence="2" id="KW-1185">Reference proteome</keyword>
<comment type="caution">
    <text evidence="1">The sequence shown here is derived from an EMBL/GenBank/DDBJ whole genome shotgun (WGS) entry which is preliminary data.</text>
</comment>
<dbReference type="Proteomes" id="UP001380953">
    <property type="component" value="Unassembled WGS sequence"/>
</dbReference>
<accession>A0ACC6PIF8</accession>
<name>A0ACC6PIF8_9BACL</name>
<organism evidence="1 2">
    <name type="scientific">Saccharibacillus sacchari</name>
    <dbReference type="NCBI Taxonomy" id="456493"/>
    <lineage>
        <taxon>Bacteria</taxon>
        <taxon>Bacillati</taxon>
        <taxon>Bacillota</taxon>
        <taxon>Bacilli</taxon>
        <taxon>Bacillales</taxon>
        <taxon>Paenibacillaceae</taxon>
        <taxon>Saccharibacillus</taxon>
    </lineage>
</organism>
<evidence type="ECO:0000313" key="1">
    <source>
        <dbReference type="EMBL" id="MEJ8306683.1"/>
    </source>
</evidence>
<sequence length="465" mass="51238">MPDDKSRFLAVWPEKQREALLSRGIPSNQMRTKQLLKLKSILLEHEQALTEALHADLGKPPFESFSSELAVLLNEIDHVCKHLGRWNRSTGSAQLKLGYIEVLRKKRQPHGSVLIIGSWNYPVQLTLMPVIGAIAGGNSCVIKPSEYAPATADLLEKIIKEAFLPEQIHVIQGDGHTASLLTSAPFDLIFFTGSGRTGKRVADQAAKRLTPVILELGGKNPCVLDETGFSKAAVRDIVWGKFLNAGQTCIAPDTLFVHQSVYEQTLNEISAALSAFYGEQPQNSGDFGRICTDDHFQKVIGFIGQGTVRHGGGHDRANRFVAPTVLTDIPPGSPVLEEEIFGPVLPVIPYTDLNALYSGGGLQRDALTGYLFSADKHHIQRFNEYMRSSTTSINQVIHHAASPHIAFGGVGKSGYGAYHGKAGFRAFGYEKTSVRTYHYLRFPGKFPPYSERNLKALKLLRKWLL</sequence>
<reference evidence="1" key="1">
    <citation type="submission" date="2024-03" db="EMBL/GenBank/DDBJ databases">
        <title>Whole genome sequecning of epiphytes from Marcgravia umbellata leaves.</title>
        <authorList>
            <person name="Kumar G."/>
            <person name="Savka M.A."/>
        </authorList>
    </citation>
    <scope>NUCLEOTIDE SEQUENCE</scope>
    <source>
        <strain evidence="1">RIT_BL5</strain>
    </source>
</reference>
<proteinExistence type="predicted"/>